<evidence type="ECO:0000259" key="1">
    <source>
        <dbReference type="Pfam" id="PF08722"/>
    </source>
</evidence>
<sequence length="218" mass="26220">MYSPVPIKRSTKFGNNYWEVYGRKVNRNVRLFSDLEYDNWIMIEGDPQVATYCEQPLLISYQLDNRVVNSIFDMWVQYLDGREVFMEVKYSKELLINNKDSERSLRQTKVQKLWCEERGFTYTIRTEKDIRQNRIFLSNMKLVISQVKNRQKPNDLYYYKIIKGLQRIRVKLSDFEDSFSSISKARMREIICWLIYEGKINCNADEVLIGDDLEVWLK</sequence>
<dbReference type="InterPro" id="IPR014833">
    <property type="entry name" value="TnsA_N"/>
</dbReference>
<dbReference type="Pfam" id="PF08722">
    <property type="entry name" value="Tn7_TnsA-like_N"/>
    <property type="match status" value="1"/>
</dbReference>
<keyword evidence="3" id="KW-1185">Reference proteome</keyword>
<dbReference type="PATRIC" id="fig|1126833.4.peg.4197"/>
<dbReference type="OrthoDB" id="1778922at2"/>
<dbReference type="Gene3D" id="3.40.1350.10">
    <property type="match status" value="1"/>
</dbReference>
<feature type="domain" description="TnsA endonuclease N-terminal" evidence="1">
    <location>
        <begin position="46"/>
        <end position="127"/>
    </location>
</feature>
<reference evidence="2 3" key="1">
    <citation type="journal article" date="2015" name="J. Biotechnol.">
        <title>Complete genome sequence of Paenibacillus beijingensis 7188(T) (=DSM 24997(T)), a novel rhizobacterium from jujube garden soil.</title>
        <authorList>
            <person name="Kwak Y."/>
            <person name="Shin J.H."/>
        </authorList>
    </citation>
    <scope>NUCLEOTIDE SEQUENCE [LARGE SCALE GENOMIC DNA]</scope>
    <source>
        <strain evidence="2 3">DSM 24997</strain>
    </source>
</reference>
<dbReference type="InterPro" id="IPR011856">
    <property type="entry name" value="tRNA_endonuc-like_dom_sf"/>
</dbReference>
<dbReference type="Proteomes" id="UP000032633">
    <property type="component" value="Chromosome"/>
</dbReference>
<dbReference type="EMBL" id="CP011058">
    <property type="protein sequence ID" value="AJY76277.1"/>
    <property type="molecule type" value="Genomic_DNA"/>
</dbReference>
<organism evidence="2 3">
    <name type="scientific">Paenibacillus beijingensis</name>
    <dbReference type="NCBI Taxonomy" id="1126833"/>
    <lineage>
        <taxon>Bacteria</taxon>
        <taxon>Bacillati</taxon>
        <taxon>Bacillota</taxon>
        <taxon>Bacilli</taxon>
        <taxon>Bacillales</taxon>
        <taxon>Paenibacillaceae</taxon>
        <taxon>Paenibacillus</taxon>
    </lineage>
</organism>
<gene>
    <name evidence="2" type="ORF">VN24_19065</name>
</gene>
<proteinExistence type="predicted"/>
<dbReference type="AlphaFoldDB" id="A0A0D5NMR2"/>
<dbReference type="HOGENOM" id="CLU_109385_0_0_9"/>
<protein>
    <recommendedName>
        <fullName evidence="1">TnsA endonuclease N-terminal domain-containing protein</fullName>
    </recommendedName>
</protein>
<evidence type="ECO:0000313" key="3">
    <source>
        <dbReference type="Proteomes" id="UP000032633"/>
    </source>
</evidence>
<reference evidence="3" key="2">
    <citation type="submission" date="2015-03" db="EMBL/GenBank/DDBJ databases">
        <title>Genome sequence of Paenibacillus beijingensis strain DSM 24997T.</title>
        <authorList>
            <person name="Kwak Y."/>
            <person name="Shin J.-H."/>
        </authorList>
    </citation>
    <scope>NUCLEOTIDE SEQUENCE [LARGE SCALE GENOMIC DNA]</scope>
    <source>
        <strain evidence="3">DSM 24997</strain>
    </source>
</reference>
<dbReference type="GO" id="GO:0003676">
    <property type="term" value="F:nucleic acid binding"/>
    <property type="evidence" value="ECO:0007669"/>
    <property type="project" value="InterPro"/>
</dbReference>
<evidence type="ECO:0000313" key="2">
    <source>
        <dbReference type="EMBL" id="AJY76277.1"/>
    </source>
</evidence>
<name>A0A0D5NMR2_9BACL</name>
<accession>A0A0D5NMR2</accession>
<dbReference type="RefSeq" id="WP_045671705.1">
    <property type="nucleotide sequence ID" value="NZ_CP011058.1"/>
</dbReference>
<dbReference type="KEGG" id="pbj:VN24_19065"/>